<feature type="domain" description="BPTI/Kunitz inhibitor" evidence="2">
    <location>
        <begin position="26"/>
        <end position="80"/>
    </location>
</feature>
<dbReference type="SUPFAM" id="SSF57362">
    <property type="entry name" value="BPTI-like"/>
    <property type="match status" value="1"/>
</dbReference>
<dbReference type="EMBL" id="KN552812">
    <property type="protein sequence ID" value="KHJ90647.1"/>
    <property type="molecule type" value="Genomic_DNA"/>
</dbReference>
<feature type="signal peptide" evidence="1">
    <location>
        <begin position="1"/>
        <end position="20"/>
    </location>
</feature>
<keyword evidence="4" id="KW-1185">Reference proteome</keyword>
<evidence type="ECO:0000259" key="2">
    <source>
        <dbReference type="PROSITE" id="PS50279"/>
    </source>
</evidence>
<sequence>MNSSLVILAYLLGSFLSVQGDQNPICSLALDRGHEYCANAAPQLRYYHDVETDICFPFWYNGCAGNNNSFASLKECYDTCKPETMFRCIGNALSTGQCDRDMKGCPYGYSCLLGPYGPGICCDQQVEDQWLTEMKPVCDEDSYYPWDKESWENTEKLIGRKCCHEYV</sequence>
<dbReference type="PANTHER" id="PTHR47248:SF7">
    <property type="entry name" value="BPTI_KUNITZ INHIBITOR DOMAIN-CONTAINING PROTEIN"/>
    <property type="match status" value="1"/>
</dbReference>
<protein>
    <submittedName>
        <fullName evidence="3">Kunitz/Bovine pancreatic trypsin inhibitor domain protein</fullName>
    </submittedName>
</protein>
<dbReference type="InterPro" id="IPR036880">
    <property type="entry name" value="Kunitz_BPTI_sf"/>
</dbReference>
<dbReference type="Pfam" id="PF00014">
    <property type="entry name" value="Kunitz_BPTI"/>
    <property type="match status" value="1"/>
</dbReference>
<dbReference type="SMART" id="SM00131">
    <property type="entry name" value="KU"/>
    <property type="match status" value="1"/>
</dbReference>
<dbReference type="InterPro" id="IPR052861">
    <property type="entry name" value="BPTI/Kunitz_domain"/>
</dbReference>
<proteinExistence type="predicted"/>
<keyword evidence="1" id="KW-0732">Signal</keyword>
<dbReference type="Gene3D" id="4.10.410.10">
    <property type="entry name" value="Pancreatic trypsin inhibitor Kunitz domain"/>
    <property type="match status" value="1"/>
</dbReference>
<reference evidence="3 4" key="1">
    <citation type="submission" date="2014-03" db="EMBL/GenBank/DDBJ databases">
        <title>Draft genome of the hookworm Oesophagostomum dentatum.</title>
        <authorList>
            <person name="Mitreva M."/>
        </authorList>
    </citation>
    <scope>NUCLEOTIDE SEQUENCE [LARGE SCALE GENOMIC DNA]</scope>
    <source>
        <strain evidence="3 4">OD-Hann</strain>
    </source>
</reference>
<feature type="chain" id="PRO_5002065560" evidence="1">
    <location>
        <begin position="21"/>
        <end position="167"/>
    </location>
</feature>
<dbReference type="PROSITE" id="PS50279">
    <property type="entry name" value="BPTI_KUNITZ_2"/>
    <property type="match status" value="1"/>
</dbReference>
<dbReference type="AlphaFoldDB" id="A0A0B1T4G5"/>
<name>A0A0B1T4G5_OESDE</name>
<dbReference type="OrthoDB" id="4473401at2759"/>
<dbReference type="GO" id="GO:0004867">
    <property type="term" value="F:serine-type endopeptidase inhibitor activity"/>
    <property type="evidence" value="ECO:0007669"/>
    <property type="project" value="InterPro"/>
</dbReference>
<dbReference type="PANTHER" id="PTHR47248">
    <property type="entry name" value="PROTEIN CBG06772"/>
    <property type="match status" value="1"/>
</dbReference>
<evidence type="ECO:0000256" key="1">
    <source>
        <dbReference type="SAM" id="SignalP"/>
    </source>
</evidence>
<dbReference type="Proteomes" id="UP000053660">
    <property type="component" value="Unassembled WGS sequence"/>
</dbReference>
<accession>A0A0B1T4G5</accession>
<dbReference type="InterPro" id="IPR020901">
    <property type="entry name" value="Prtase_inh_Kunz-CS"/>
</dbReference>
<gene>
    <name evidence="3" type="ORF">OESDEN_09507</name>
</gene>
<dbReference type="PROSITE" id="PS00280">
    <property type="entry name" value="BPTI_KUNITZ_1"/>
    <property type="match status" value="1"/>
</dbReference>
<organism evidence="3 4">
    <name type="scientific">Oesophagostomum dentatum</name>
    <name type="common">Nodular worm</name>
    <dbReference type="NCBI Taxonomy" id="61180"/>
    <lineage>
        <taxon>Eukaryota</taxon>
        <taxon>Metazoa</taxon>
        <taxon>Ecdysozoa</taxon>
        <taxon>Nematoda</taxon>
        <taxon>Chromadorea</taxon>
        <taxon>Rhabditida</taxon>
        <taxon>Rhabditina</taxon>
        <taxon>Rhabditomorpha</taxon>
        <taxon>Strongyloidea</taxon>
        <taxon>Strongylidae</taxon>
        <taxon>Oesophagostomum</taxon>
    </lineage>
</organism>
<evidence type="ECO:0000313" key="3">
    <source>
        <dbReference type="EMBL" id="KHJ90647.1"/>
    </source>
</evidence>
<evidence type="ECO:0000313" key="4">
    <source>
        <dbReference type="Proteomes" id="UP000053660"/>
    </source>
</evidence>
<dbReference type="InterPro" id="IPR002223">
    <property type="entry name" value="Kunitz_BPTI"/>
</dbReference>